<evidence type="ECO:0000313" key="1">
    <source>
        <dbReference type="EMBL" id="MFN0293783.1"/>
    </source>
</evidence>
<keyword evidence="2" id="KW-1185">Reference proteome</keyword>
<evidence type="ECO:0000313" key="2">
    <source>
        <dbReference type="Proteomes" id="UP001517367"/>
    </source>
</evidence>
<dbReference type="RefSeq" id="WP_171046967.1">
    <property type="nucleotide sequence ID" value="NZ_SRMP02000052.1"/>
</dbReference>
<comment type="caution">
    <text evidence="1">The sequence shown here is derived from an EMBL/GenBank/DDBJ whole genome shotgun (WGS) entry which is preliminary data.</text>
</comment>
<proteinExistence type="predicted"/>
<protein>
    <recommendedName>
        <fullName evidence="3">Zorya protein ZorC EH domain-containing protein</fullName>
    </recommendedName>
</protein>
<name>A0ABW9JN36_9SPHI</name>
<dbReference type="Proteomes" id="UP001517367">
    <property type="component" value="Unassembled WGS sequence"/>
</dbReference>
<evidence type="ECO:0008006" key="3">
    <source>
        <dbReference type="Google" id="ProtNLM"/>
    </source>
</evidence>
<dbReference type="EMBL" id="SRMP02000052">
    <property type="protein sequence ID" value="MFN0293783.1"/>
    <property type="molecule type" value="Genomic_DNA"/>
</dbReference>
<accession>A0ABW9JN36</accession>
<gene>
    <name evidence="1" type="ORF">E5L68_020575</name>
</gene>
<sequence>MDPRHSDLDKFAPVGSGWDYLITFIKQSVEGGADLTDLEGPYMWLIRSWGNQLPDFDVKELPPAAADAAFLLAASMEKEQKTADTYRNERDLLRISQLGNLPLLFKLTGAAQDVIKELLDAADDPSKPHPRWTNMLFLENVKKHSISGVMADQLCKYFPDLIIKFAKEEWIEEPENPDPDSIGYSFHRQQEQINYFGLNRNIEFDFGFPSGYQTFFYWMFLHHPQKALDFIIPFLNDAFEKNYQANAHKGSDLNKIKVVFSKRQTKEYYACYDYWSAYRGAYARNRVVTSLLMALEKRLLDLADNGTENYDIIRSYLDRLIEEGSNVAFLGVVTSVVQAHPELLNQTSVCLLGVREFYNWESHRATAEFTIRDHYIQDPFLLAERQREDKRPHRQNYTGLVGFVRDYLFYVRDFNKQLFKKLDQLWNKAPEKDWLWRKQLFDMDLRKYKFEPVTEPGYENFVEMGPGYDKKVKQMLAKPDVFDFKGVQDTMWANKVFKFEEVKDKSYETWKAAYERYIAPKADRLMSSPGLLAALGLRDFALEMNKEQLKWCEDTVFQYAEDTLHPKRGGLFDLRTDEKEALFGLTIIPMVNNDALQQKKAKEYIFRLIIRGNNEGARVHIESGLTNYLQQSNPKFVENCWHGVLTYIELKADETAKQRPIWERQMALEEAELGHDWEEQLIRSHR</sequence>
<organism evidence="1 2">
    <name type="scientific">Pedobacter helvus</name>
    <dbReference type="NCBI Taxonomy" id="2563444"/>
    <lineage>
        <taxon>Bacteria</taxon>
        <taxon>Pseudomonadati</taxon>
        <taxon>Bacteroidota</taxon>
        <taxon>Sphingobacteriia</taxon>
        <taxon>Sphingobacteriales</taxon>
        <taxon>Sphingobacteriaceae</taxon>
        <taxon>Pedobacter</taxon>
    </lineage>
</organism>
<reference evidence="1 2" key="1">
    <citation type="submission" date="2024-12" db="EMBL/GenBank/DDBJ databases">
        <authorList>
            <person name="Hu S."/>
        </authorList>
    </citation>
    <scope>NUCLEOTIDE SEQUENCE [LARGE SCALE GENOMIC DNA]</scope>
    <source>
        <strain evidence="1 2">P-25</strain>
    </source>
</reference>